<evidence type="ECO:0000256" key="2">
    <source>
        <dbReference type="ARBA" id="ARBA00022448"/>
    </source>
</evidence>
<dbReference type="GO" id="GO:0071973">
    <property type="term" value="P:bacterial-type flagellum-dependent cell motility"/>
    <property type="evidence" value="ECO:0007669"/>
    <property type="project" value="InterPro"/>
</dbReference>
<reference evidence="12" key="1">
    <citation type="journal article" date="2017" name="Appl. Environ. Microbiol.">
        <title>Genomic Analysis of Calderihabitans maritimus KKC1, a Thermophilic, Hydrogenogenic, Carboxydotrophic Bacterium Isolated from Marine Sediment.</title>
        <authorList>
            <person name="Omae K."/>
            <person name="Yoneda Y."/>
            <person name="Fukuyama Y."/>
            <person name="Yoshida T."/>
            <person name="Sako Y."/>
        </authorList>
    </citation>
    <scope>NUCLEOTIDE SEQUENCE [LARGE SCALE GENOMIC DNA]</scope>
    <source>
        <strain evidence="12">KKC1</strain>
    </source>
</reference>
<keyword evidence="2" id="KW-0813">Transport</keyword>
<dbReference type="SUPFAM" id="SSF52540">
    <property type="entry name" value="P-loop containing nucleoside triphosphate hydrolases"/>
    <property type="match status" value="1"/>
</dbReference>
<dbReference type="RefSeq" id="WP_088554168.1">
    <property type="nucleotide sequence ID" value="NZ_BDGJ01000111.1"/>
</dbReference>
<dbReference type="Pfam" id="PF18269">
    <property type="entry name" value="T3SS_ATPase_C"/>
    <property type="match status" value="1"/>
</dbReference>
<evidence type="ECO:0000313" key="12">
    <source>
        <dbReference type="Proteomes" id="UP000197032"/>
    </source>
</evidence>
<proteinExistence type="predicted"/>
<keyword evidence="11" id="KW-0966">Cell projection</keyword>
<comment type="caution">
    <text evidence="11">The sequence shown here is derived from an EMBL/GenBank/DDBJ whole genome shotgun (WGS) entry which is preliminary data.</text>
</comment>
<organism evidence="11 12">
    <name type="scientific">Calderihabitans maritimus</name>
    <dbReference type="NCBI Taxonomy" id="1246530"/>
    <lineage>
        <taxon>Bacteria</taxon>
        <taxon>Bacillati</taxon>
        <taxon>Bacillota</taxon>
        <taxon>Clostridia</taxon>
        <taxon>Neomoorellales</taxon>
        <taxon>Calderihabitantaceae</taxon>
        <taxon>Calderihabitans</taxon>
    </lineage>
</organism>
<protein>
    <submittedName>
        <fullName evidence="11">Flagellar biosynthesis/type III secretory pathway ATPase</fullName>
    </submittedName>
</protein>
<dbReference type="InterPro" id="IPR004100">
    <property type="entry name" value="ATPase_F1/V1/A1_a/bsu_N"/>
</dbReference>
<dbReference type="EMBL" id="BDGJ01000111">
    <property type="protein sequence ID" value="GAW92919.1"/>
    <property type="molecule type" value="Genomic_DNA"/>
</dbReference>
<dbReference type="NCBIfam" id="TIGR03497">
    <property type="entry name" value="FliI_clade2"/>
    <property type="match status" value="1"/>
</dbReference>
<dbReference type="CDD" id="cd01136">
    <property type="entry name" value="ATPase_flagellum-secretory_path_III"/>
    <property type="match status" value="1"/>
</dbReference>
<keyword evidence="7" id="KW-1278">Translocase</keyword>
<dbReference type="InterPro" id="IPR040627">
    <property type="entry name" value="T3SS_ATPase_C"/>
</dbReference>
<dbReference type="GO" id="GO:0030254">
    <property type="term" value="P:protein secretion by the type III secretion system"/>
    <property type="evidence" value="ECO:0007669"/>
    <property type="project" value="InterPro"/>
</dbReference>
<evidence type="ECO:0000256" key="4">
    <source>
        <dbReference type="ARBA" id="ARBA00022741"/>
    </source>
</evidence>
<keyword evidence="12" id="KW-1185">Reference proteome</keyword>
<sequence length="438" mass="47507">MKATLDLSRYHRLLEAFDPIKRLGKVTEVIGLTVVVRGIRSSIGEVCEIHTPGRVEPVEAEVVGFRENQALVMPLGELGGIAPGCRVIPTERALTVRVSERLLGRVVDGLGRPLDGEALPPEGEEYALDGPPPNPLERKRIREVLETGVKAVDGLLTCGKGQRIGIFAGSGVGKSTLLGMIARHSAADVNVIALIGERGREVLEFIEKDLGPEGLKKSVVVVATSDQPALLRIKGAFLATAVAEYFRDAGKDVMLMMDSITRFCLAQREVGLAVGEPPTTRGYPPSVFALLPKLLERAGNAGWGSITGLYTVLVDADDLNEPVSDAVRGILDGHIVLSRQLAAKNHFPAIDVLNSVSRLMPEITTEEHGFLAGRLKKLLAAYRQSEDLINIGAYQKGSNPEVDEALKYYDQIQEFLQQSVEESFTFQETLAALEEIFK</sequence>
<evidence type="ECO:0000256" key="1">
    <source>
        <dbReference type="ARBA" id="ARBA00004496"/>
    </source>
</evidence>
<dbReference type="GO" id="GO:0008564">
    <property type="term" value="F:protein-exporting ATPase activity"/>
    <property type="evidence" value="ECO:0007669"/>
    <property type="project" value="UniProtKB-EC"/>
</dbReference>
<dbReference type="GO" id="GO:0030257">
    <property type="term" value="C:type III protein secretion system complex"/>
    <property type="evidence" value="ECO:0007669"/>
    <property type="project" value="InterPro"/>
</dbReference>
<evidence type="ECO:0000256" key="8">
    <source>
        <dbReference type="ARBA" id="ARBA00023065"/>
    </source>
</evidence>
<name>A0A1Z5HTQ4_9FIRM</name>
<keyword evidence="11" id="KW-0282">Flagellum</keyword>
<dbReference type="Pfam" id="PF02874">
    <property type="entry name" value="ATP-synt_ab_N"/>
    <property type="match status" value="1"/>
</dbReference>
<keyword evidence="8" id="KW-0406">Ion transport</keyword>
<keyword evidence="3" id="KW-0963">Cytoplasm</keyword>
<evidence type="ECO:0000313" key="11">
    <source>
        <dbReference type="EMBL" id="GAW92919.1"/>
    </source>
</evidence>
<keyword evidence="11" id="KW-0969">Cilium</keyword>
<dbReference type="FunFam" id="3.40.50.12240:FF:000002">
    <property type="entry name" value="Flagellum-specific ATP synthase FliI"/>
    <property type="match status" value="1"/>
</dbReference>
<dbReference type="GO" id="GO:0005524">
    <property type="term" value="F:ATP binding"/>
    <property type="evidence" value="ECO:0007669"/>
    <property type="project" value="UniProtKB-KW"/>
</dbReference>
<keyword evidence="6" id="KW-0653">Protein transport</keyword>
<dbReference type="Gene3D" id="3.40.50.12240">
    <property type="match status" value="1"/>
</dbReference>
<dbReference type="PANTHER" id="PTHR15184">
    <property type="entry name" value="ATP SYNTHASE"/>
    <property type="match status" value="1"/>
</dbReference>
<feature type="domain" description="AAA+ ATPase" evidence="10">
    <location>
        <begin position="160"/>
        <end position="341"/>
    </location>
</feature>
<gene>
    <name evidence="11" type="ORF">KKC1_20650</name>
</gene>
<evidence type="ECO:0000256" key="7">
    <source>
        <dbReference type="ARBA" id="ARBA00022967"/>
    </source>
</evidence>
<dbReference type="GO" id="GO:0046933">
    <property type="term" value="F:proton-transporting ATP synthase activity, rotational mechanism"/>
    <property type="evidence" value="ECO:0007669"/>
    <property type="project" value="TreeGrafter"/>
</dbReference>
<dbReference type="SMART" id="SM00382">
    <property type="entry name" value="AAA"/>
    <property type="match status" value="1"/>
</dbReference>
<dbReference type="NCBIfam" id="TIGR01026">
    <property type="entry name" value="fliI_yscN"/>
    <property type="match status" value="1"/>
</dbReference>
<dbReference type="InterPro" id="IPR022425">
    <property type="entry name" value="FliI_clade2"/>
</dbReference>
<dbReference type="InterPro" id="IPR020003">
    <property type="entry name" value="ATPase_a/bsu_AS"/>
</dbReference>
<evidence type="ECO:0000256" key="3">
    <source>
        <dbReference type="ARBA" id="ARBA00022490"/>
    </source>
</evidence>
<comment type="catalytic activity">
    <reaction evidence="9">
        <text>ATP + H2O + cellular proteinSide 1 = ADP + phosphate + cellular proteinSide 2.</text>
        <dbReference type="EC" id="7.4.2.8"/>
    </reaction>
</comment>
<dbReference type="CDD" id="cd18117">
    <property type="entry name" value="ATP-synt_flagellum-secretory_path_III_N"/>
    <property type="match status" value="1"/>
</dbReference>
<dbReference type="OrthoDB" id="9802718at2"/>
<dbReference type="GO" id="GO:0016887">
    <property type="term" value="F:ATP hydrolysis activity"/>
    <property type="evidence" value="ECO:0007669"/>
    <property type="project" value="InterPro"/>
</dbReference>
<accession>A0A1Z5HTQ4</accession>
<evidence type="ECO:0000256" key="9">
    <source>
        <dbReference type="ARBA" id="ARBA00034006"/>
    </source>
</evidence>
<dbReference type="PANTHER" id="PTHR15184:SF9">
    <property type="entry name" value="SPI-1 TYPE 3 SECRETION SYSTEM ATPASE"/>
    <property type="match status" value="1"/>
</dbReference>
<dbReference type="PROSITE" id="PS00152">
    <property type="entry name" value="ATPASE_ALPHA_BETA"/>
    <property type="match status" value="1"/>
</dbReference>
<dbReference type="InterPro" id="IPR050053">
    <property type="entry name" value="ATPase_alpha/beta_chains"/>
</dbReference>
<dbReference type="Pfam" id="PF00006">
    <property type="entry name" value="ATP-synt_ab"/>
    <property type="match status" value="1"/>
</dbReference>
<dbReference type="Proteomes" id="UP000197032">
    <property type="component" value="Unassembled WGS sequence"/>
</dbReference>
<dbReference type="CDD" id="cd18114">
    <property type="entry name" value="ATP-synt_flagellum-secretory_path_III_C"/>
    <property type="match status" value="1"/>
</dbReference>
<dbReference type="AlphaFoldDB" id="A0A1Z5HTQ4"/>
<evidence type="ECO:0000256" key="6">
    <source>
        <dbReference type="ARBA" id="ARBA00022927"/>
    </source>
</evidence>
<dbReference type="GO" id="GO:0005737">
    <property type="term" value="C:cytoplasm"/>
    <property type="evidence" value="ECO:0007669"/>
    <property type="project" value="UniProtKB-SubCell"/>
</dbReference>
<dbReference type="InterPro" id="IPR003593">
    <property type="entry name" value="AAA+_ATPase"/>
</dbReference>
<evidence type="ECO:0000256" key="5">
    <source>
        <dbReference type="ARBA" id="ARBA00022840"/>
    </source>
</evidence>
<dbReference type="GO" id="GO:0044780">
    <property type="term" value="P:bacterial-type flagellum assembly"/>
    <property type="evidence" value="ECO:0007669"/>
    <property type="project" value="InterPro"/>
</dbReference>
<evidence type="ECO:0000259" key="10">
    <source>
        <dbReference type="SMART" id="SM00382"/>
    </source>
</evidence>
<keyword evidence="5" id="KW-0067">ATP-binding</keyword>
<keyword evidence="4" id="KW-0547">Nucleotide-binding</keyword>
<comment type="subcellular location">
    <subcellularLocation>
        <location evidence="1">Cytoplasm</location>
    </subcellularLocation>
</comment>
<dbReference type="InterPro" id="IPR005714">
    <property type="entry name" value="ATPase_T3SS_FliI/YscN"/>
</dbReference>
<dbReference type="InterPro" id="IPR027417">
    <property type="entry name" value="P-loop_NTPase"/>
</dbReference>
<dbReference type="InterPro" id="IPR000194">
    <property type="entry name" value="ATPase_F1/V1/A1_a/bsu_nucl-bd"/>
</dbReference>